<evidence type="ECO:0000256" key="3">
    <source>
        <dbReference type="ARBA" id="ARBA00023163"/>
    </source>
</evidence>
<dbReference type="RefSeq" id="WP_250920005.1">
    <property type="nucleotide sequence ID" value="NZ_JAMQAW010000011.1"/>
</dbReference>
<keyword evidence="6" id="KW-1185">Reference proteome</keyword>
<dbReference type="InterPro" id="IPR009057">
    <property type="entry name" value="Homeodomain-like_sf"/>
</dbReference>
<evidence type="ECO:0000256" key="1">
    <source>
        <dbReference type="ARBA" id="ARBA00023015"/>
    </source>
</evidence>
<dbReference type="SUPFAM" id="SSF46689">
    <property type="entry name" value="Homeodomain-like"/>
    <property type="match status" value="2"/>
</dbReference>
<keyword evidence="2" id="KW-0238">DNA-binding</keyword>
<dbReference type="Gene3D" id="1.10.10.60">
    <property type="entry name" value="Homeodomain-like"/>
    <property type="match status" value="1"/>
</dbReference>
<dbReference type="EMBL" id="JAMQAW010000011">
    <property type="protein sequence ID" value="MCM2389667.1"/>
    <property type="molecule type" value="Genomic_DNA"/>
</dbReference>
<dbReference type="Pfam" id="PF12833">
    <property type="entry name" value="HTH_18"/>
    <property type="match status" value="1"/>
</dbReference>
<dbReference type="PROSITE" id="PS00041">
    <property type="entry name" value="HTH_ARAC_FAMILY_1"/>
    <property type="match status" value="1"/>
</dbReference>
<dbReference type="PANTHER" id="PTHR11019">
    <property type="entry name" value="HTH-TYPE TRANSCRIPTIONAL REGULATOR NIMR"/>
    <property type="match status" value="1"/>
</dbReference>
<dbReference type="PRINTS" id="PR00032">
    <property type="entry name" value="HTHARAC"/>
</dbReference>
<accession>A0ABT0UM17</accession>
<evidence type="ECO:0000256" key="2">
    <source>
        <dbReference type="ARBA" id="ARBA00023125"/>
    </source>
</evidence>
<keyword evidence="3" id="KW-0804">Transcription</keyword>
<comment type="caution">
    <text evidence="5">The sequence shown here is derived from an EMBL/GenBank/DDBJ whole genome shotgun (WGS) entry which is preliminary data.</text>
</comment>
<organism evidence="5 6">
    <name type="scientific">Streptomyces albipurpureus</name>
    <dbReference type="NCBI Taxonomy" id="2897419"/>
    <lineage>
        <taxon>Bacteria</taxon>
        <taxon>Bacillati</taxon>
        <taxon>Actinomycetota</taxon>
        <taxon>Actinomycetes</taxon>
        <taxon>Kitasatosporales</taxon>
        <taxon>Streptomycetaceae</taxon>
        <taxon>Streptomyces</taxon>
    </lineage>
</organism>
<reference evidence="5" key="1">
    <citation type="submission" date="2022-06" db="EMBL/GenBank/DDBJ databases">
        <title>Genome public.</title>
        <authorList>
            <person name="Sun Q."/>
        </authorList>
    </citation>
    <scope>NUCLEOTIDE SEQUENCE</scope>
    <source>
        <strain evidence="5">CWNU-1</strain>
    </source>
</reference>
<evidence type="ECO:0000313" key="5">
    <source>
        <dbReference type="EMBL" id="MCM2389667.1"/>
    </source>
</evidence>
<dbReference type="SMART" id="SM00342">
    <property type="entry name" value="HTH_ARAC"/>
    <property type="match status" value="1"/>
</dbReference>
<sequence length="270" mass="29931">MSVTGHIRTAPARCDEYGYGLGRPSGILVFRYRSAGAMEFGANRQDFLHQLYWSPDGMLSTVYGRHSRFVGPQEAFWSERAVNHEVRAADRQTVYRICLRQTPEALTDLRIGPVEVGREAARLIQMIGSPGCGESEALIAREQIMAALLPSPCDVTALGATGHGHALAVARVLSHDPGDATPLDEWAARLHISTKTLQRDFLREFGMSYTHWRTGLRLRTARVLLGTEPVTTVARRVGYASPSAFVMAFAKEYGLTPGRYLRNLRESETI</sequence>
<dbReference type="Proteomes" id="UP001431429">
    <property type="component" value="Unassembled WGS sequence"/>
</dbReference>
<feature type="domain" description="HTH araC/xylS-type" evidence="4">
    <location>
        <begin position="167"/>
        <end position="263"/>
    </location>
</feature>
<evidence type="ECO:0000313" key="6">
    <source>
        <dbReference type="Proteomes" id="UP001431429"/>
    </source>
</evidence>
<evidence type="ECO:0000259" key="4">
    <source>
        <dbReference type="PROSITE" id="PS01124"/>
    </source>
</evidence>
<dbReference type="PROSITE" id="PS01124">
    <property type="entry name" value="HTH_ARAC_FAMILY_2"/>
    <property type="match status" value="1"/>
</dbReference>
<protein>
    <submittedName>
        <fullName evidence="5">Helix-turn-helix domain-containing protein</fullName>
    </submittedName>
</protein>
<dbReference type="InterPro" id="IPR020449">
    <property type="entry name" value="Tscrpt_reg_AraC-type_HTH"/>
</dbReference>
<gene>
    <name evidence="5" type="ORF">NBG84_15445</name>
</gene>
<dbReference type="InterPro" id="IPR018062">
    <property type="entry name" value="HTH_AraC-typ_CS"/>
</dbReference>
<dbReference type="PANTHER" id="PTHR11019:SF199">
    <property type="entry name" value="HTH-TYPE TRANSCRIPTIONAL REGULATOR NIMR"/>
    <property type="match status" value="1"/>
</dbReference>
<name>A0ABT0UM17_9ACTN</name>
<dbReference type="InterPro" id="IPR018060">
    <property type="entry name" value="HTH_AraC"/>
</dbReference>
<proteinExistence type="predicted"/>
<keyword evidence="1" id="KW-0805">Transcription regulation</keyword>